<dbReference type="AlphaFoldDB" id="A0A5B7EFL7"/>
<name>A0A5B7EFL7_PORTR</name>
<feature type="region of interest" description="Disordered" evidence="1">
    <location>
        <begin position="25"/>
        <end position="68"/>
    </location>
</feature>
<keyword evidence="3" id="KW-1185">Reference proteome</keyword>
<evidence type="ECO:0000256" key="1">
    <source>
        <dbReference type="SAM" id="MobiDB-lite"/>
    </source>
</evidence>
<evidence type="ECO:0000313" key="3">
    <source>
        <dbReference type="Proteomes" id="UP000324222"/>
    </source>
</evidence>
<feature type="region of interest" description="Disordered" evidence="1">
    <location>
        <begin position="144"/>
        <end position="168"/>
    </location>
</feature>
<evidence type="ECO:0000313" key="2">
    <source>
        <dbReference type="EMBL" id="MPC31996.1"/>
    </source>
</evidence>
<dbReference type="Proteomes" id="UP000324222">
    <property type="component" value="Unassembled WGS sequence"/>
</dbReference>
<feature type="compositionally biased region" description="Basic and acidic residues" evidence="1">
    <location>
        <begin position="38"/>
        <end position="53"/>
    </location>
</feature>
<sequence>MIYYLPIPFARRRYGETQIRIERNEGRSRASCSGAHQHLQDSDQHHLPPEDGHHVRHAAHRDEDPHLTSPAAQACLGHLSETEGSVPLLKKVNEALRRLLLPQQHPAWEGTLRRTTAVESRGSLSHAGTCRQYVLLFRCHVTQKKKKNPGNTSGSAASKTTPLSNNSK</sequence>
<organism evidence="2 3">
    <name type="scientific">Portunus trituberculatus</name>
    <name type="common">Swimming crab</name>
    <name type="synonym">Neptunus trituberculatus</name>
    <dbReference type="NCBI Taxonomy" id="210409"/>
    <lineage>
        <taxon>Eukaryota</taxon>
        <taxon>Metazoa</taxon>
        <taxon>Ecdysozoa</taxon>
        <taxon>Arthropoda</taxon>
        <taxon>Crustacea</taxon>
        <taxon>Multicrustacea</taxon>
        <taxon>Malacostraca</taxon>
        <taxon>Eumalacostraca</taxon>
        <taxon>Eucarida</taxon>
        <taxon>Decapoda</taxon>
        <taxon>Pleocyemata</taxon>
        <taxon>Brachyura</taxon>
        <taxon>Eubrachyura</taxon>
        <taxon>Portunoidea</taxon>
        <taxon>Portunidae</taxon>
        <taxon>Portuninae</taxon>
        <taxon>Portunus</taxon>
    </lineage>
</organism>
<proteinExistence type="predicted"/>
<reference evidence="2 3" key="1">
    <citation type="submission" date="2019-05" db="EMBL/GenBank/DDBJ databases">
        <title>Another draft genome of Portunus trituberculatus and its Hox gene families provides insights of decapod evolution.</title>
        <authorList>
            <person name="Jeong J.-H."/>
            <person name="Song I."/>
            <person name="Kim S."/>
            <person name="Choi T."/>
            <person name="Kim D."/>
            <person name="Ryu S."/>
            <person name="Kim W."/>
        </authorList>
    </citation>
    <scope>NUCLEOTIDE SEQUENCE [LARGE SCALE GENOMIC DNA]</scope>
    <source>
        <tissue evidence="2">Muscle</tissue>
    </source>
</reference>
<accession>A0A5B7EFL7</accession>
<dbReference type="EMBL" id="VSRR010002542">
    <property type="protein sequence ID" value="MPC31996.1"/>
    <property type="molecule type" value="Genomic_DNA"/>
</dbReference>
<feature type="compositionally biased region" description="Polar residues" evidence="1">
    <location>
        <begin position="149"/>
        <end position="168"/>
    </location>
</feature>
<protein>
    <submittedName>
        <fullName evidence="2">Uncharacterized protein</fullName>
    </submittedName>
</protein>
<gene>
    <name evidence="2" type="ORF">E2C01_025298</name>
</gene>
<comment type="caution">
    <text evidence="2">The sequence shown here is derived from an EMBL/GenBank/DDBJ whole genome shotgun (WGS) entry which is preliminary data.</text>
</comment>